<keyword evidence="3" id="KW-1185">Reference proteome</keyword>
<evidence type="ECO:0000256" key="1">
    <source>
        <dbReference type="SAM" id="MobiDB-lite"/>
    </source>
</evidence>
<dbReference type="Proteomes" id="UP001303115">
    <property type="component" value="Unassembled WGS sequence"/>
</dbReference>
<sequence length="119" mass="13158">MAQPPQEQGVRYSQGANKPIGAAAVTFSWEHPIPQTKFWDDLPYTVARNFLSLFDAAASDDPPPSFDDDDGNSGGAERSTLSKTEKLQLLLRLLHDRLASRDRDAAPHSQTFYEADCHA</sequence>
<dbReference type="EMBL" id="MU854316">
    <property type="protein sequence ID" value="KAK4044836.1"/>
    <property type="molecule type" value="Genomic_DNA"/>
</dbReference>
<evidence type="ECO:0000313" key="2">
    <source>
        <dbReference type="EMBL" id="KAK4044836.1"/>
    </source>
</evidence>
<name>A0AAN6PTZ7_9PEZI</name>
<gene>
    <name evidence="2" type="ORF">C8A01DRAFT_31022</name>
</gene>
<feature type="region of interest" description="Disordered" evidence="1">
    <location>
        <begin position="57"/>
        <end position="81"/>
    </location>
</feature>
<proteinExistence type="predicted"/>
<accession>A0AAN6PTZ7</accession>
<reference evidence="3" key="1">
    <citation type="journal article" date="2023" name="Mol. Phylogenet. Evol.">
        <title>Genome-scale phylogeny and comparative genomics of the fungal order Sordariales.</title>
        <authorList>
            <person name="Hensen N."/>
            <person name="Bonometti L."/>
            <person name="Westerberg I."/>
            <person name="Brannstrom I.O."/>
            <person name="Guillou S."/>
            <person name="Cros-Aarteil S."/>
            <person name="Calhoun S."/>
            <person name="Haridas S."/>
            <person name="Kuo A."/>
            <person name="Mondo S."/>
            <person name="Pangilinan J."/>
            <person name="Riley R."/>
            <person name="LaButti K."/>
            <person name="Andreopoulos B."/>
            <person name="Lipzen A."/>
            <person name="Chen C."/>
            <person name="Yan M."/>
            <person name="Daum C."/>
            <person name="Ng V."/>
            <person name="Clum A."/>
            <person name="Steindorff A."/>
            <person name="Ohm R.A."/>
            <person name="Martin F."/>
            <person name="Silar P."/>
            <person name="Natvig D.O."/>
            <person name="Lalanne C."/>
            <person name="Gautier V."/>
            <person name="Ament-Velasquez S.L."/>
            <person name="Kruys A."/>
            <person name="Hutchinson M.I."/>
            <person name="Powell A.J."/>
            <person name="Barry K."/>
            <person name="Miller A.N."/>
            <person name="Grigoriev I.V."/>
            <person name="Debuchy R."/>
            <person name="Gladieux P."/>
            <person name="Hiltunen Thoren M."/>
            <person name="Johannesson H."/>
        </authorList>
    </citation>
    <scope>NUCLEOTIDE SEQUENCE [LARGE SCALE GENOMIC DNA]</scope>
    <source>
        <strain evidence="3">CBS 284.82</strain>
    </source>
</reference>
<organism evidence="2 3">
    <name type="scientific">Parachaetomium inaequale</name>
    <dbReference type="NCBI Taxonomy" id="2588326"/>
    <lineage>
        <taxon>Eukaryota</taxon>
        <taxon>Fungi</taxon>
        <taxon>Dikarya</taxon>
        <taxon>Ascomycota</taxon>
        <taxon>Pezizomycotina</taxon>
        <taxon>Sordariomycetes</taxon>
        <taxon>Sordariomycetidae</taxon>
        <taxon>Sordariales</taxon>
        <taxon>Chaetomiaceae</taxon>
        <taxon>Parachaetomium</taxon>
    </lineage>
</organism>
<evidence type="ECO:0000313" key="3">
    <source>
        <dbReference type="Proteomes" id="UP001303115"/>
    </source>
</evidence>
<comment type="caution">
    <text evidence="2">The sequence shown here is derived from an EMBL/GenBank/DDBJ whole genome shotgun (WGS) entry which is preliminary data.</text>
</comment>
<dbReference type="AlphaFoldDB" id="A0AAN6PTZ7"/>
<protein>
    <submittedName>
        <fullName evidence="2">Uncharacterized protein</fullName>
    </submittedName>
</protein>